<evidence type="ECO:0000256" key="6">
    <source>
        <dbReference type="ARBA" id="ARBA00022679"/>
    </source>
</evidence>
<dbReference type="InterPro" id="IPR015424">
    <property type="entry name" value="PyrdxlP-dep_Trfase"/>
</dbReference>
<dbReference type="PIRSF" id="PIRSF000521">
    <property type="entry name" value="Transaminase_4ab_Lys_Orn"/>
    <property type="match status" value="1"/>
</dbReference>
<evidence type="ECO:0000256" key="2">
    <source>
        <dbReference type="ARBA" id="ARBA00008954"/>
    </source>
</evidence>
<sequence length="428" mass="45477">MSELLARHRAVMPQWMALYYAQPIEITGGKDNRVVDGAGNSYLDFFAGILTNMIGYDVAEVREAVERQLATGVVHTSTVYLLRGQVELAEKVARLSGIPDAKVFFTNSGTEANEAALLLATYERRSNQVLAMRQSYHGKSFGATAVTSNRAWKNNGLSPFHTVFLHGADKHLPQFAGLSDADYIKVCVEDLRHTLATATGGDVAALIAEPIQGVGGFTMAPDGLFAAYKEVLDEYGILFISDEVQTGWGRTGQSFFGIQNHGVTPDAMTFAKGLGNGFAIGGVVARGDLMDAPHAVGLSTFGGNPIAMAAANATLDYVLSHDLQANAAERGAFILAGLHEAASRFPFVGDVRGKGLMFALELVDPSTGAPSPELASRMMEETRSRGLLAGKGGLYGNVMRMAPPLTLTSEEAAEGLQILIDSLEAISS</sequence>
<dbReference type="InterPro" id="IPR005814">
    <property type="entry name" value="Aminotrans_3"/>
</dbReference>
<dbReference type="Proteomes" id="UP001500665">
    <property type="component" value="Unassembled WGS sequence"/>
</dbReference>
<organism evidence="9 10">
    <name type="scientific">Actinocorallia libanotica</name>
    <dbReference type="NCBI Taxonomy" id="46162"/>
    <lineage>
        <taxon>Bacteria</taxon>
        <taxon>Bacillati</taxon>
        <taxon>Actinomycetota</taxon>
        <taxon>Actinomycetes</taxon>
        <taxon>Streptosporangiales</taxon>
        <taxon>Thermomonosporaceae</taxon>
        <taxon>Actinocorallia</taxon>
    </lineage>
</organism>
<protein>
    <recommendedName>
        <fullName evidence="4">alanine--glyoxylate transaminase</fullName>
        <ecNumber evidence="4">2.6.1.44</ecNumber>
    </recommendedName>
</protein>
<comment type="subunit">
    <text evidence="3">Homotetramer.</text>
</comment>
<dbReference type="InterPro" id="IPR015422">
    <property type="entry name" value="PyrdxlP-dep_Trfase_small"/>
</dbReference>
<dbReference type="Gene3D" id="3.40.640.10">
    <property type="entry name" value="Type I PLP-dependent aspartate aminotransferase-like (Major domain)"/>
    <property type="match status" value="1"/>
</dbReference>
<evidence type="ECO:0000313" key="10">
    <source>
        <dbReference type="Proteomes" id="UP001500665"/>
    </source>
</evidence>
<keyword evidence="5 9" id="KW-0032">Aminotransferase</keyword>
<evidence type="ECO:0000313" key="9">
    <source>
        <dbReference type="EMBL" id="GAA0955505.1"/>
    </source>
</evidence>
<evidence type="ECO:0000256" key="3">
    <source>
        <dbReference type="ARBA" id="ARBA00011881"/>
    </source>
</evidence>
<dbReference type="RefSeq" id="WP_344242422.1">
    <property type="nucleotide sequence ID" value="NZ_BAAAHH010000016.1"/>
</dbReference>
<dbReference type="PANTHER" id="PTHR45688:SF3">
    <property type="entry name" value="ALANINE--GLYOXYLATE AMINOTRANSFERASE 2, MITOCHONDRIAL"/>
    <property type="match status" value="1"/>
</dbReference>
<dbReference type="Gene3D" id="3.90.1150.10">
    <property type="entry name" value="Aspartate Aminotransferase, domain 1"/>
    <property type="match status" value="1"/>
</dbReference>
<evidence type="ECO:0000256" key="7">
    <source>
        <dbReference type="ARBA" id="ARBA00022898"/>
    </source>
</evidence>
<gene>
    <name evidence="9" type="ORF">GCM10009550_40450</name>
</gene>
<dbReference type="InterPro" id="IPR015421">
    <property type="entry name" value="PyrdxlP-dep_Trfase_major"/>
</dbReference>
<dbReference type="EC" id="2.6.1.44" evidence="4"/>
<evidence type="ECO:0000256" key="1">
    <source>
        <dbReference type="ARBA" id="ARBA00001933"/>
    </source>
</evidence>
<name>A0ABP4BVL0_9ACTN</name>
<dbReference type="PANTHER" id="PTHR45688">
    <property type="match status" value="1"/>
</dbReference>
<evidence type="ECO:0000256" key="5">
    <source>
        <dbReference type="ARBA" id="ARBA00022576"/>
    </source>
</evidence>
<dbReference type="SUPFAM" id="SSF53383">
    <property type="entry name" value="PLP-dependent transferases"/>
    <property type="match status" value="1"/>
</dbReference>
<keyword evidence="7 8" id="KW-0663">Pyridoxal phosphate</keyword>
<evidence type="ECO:0000256" key="4">
    <source>
        <dbReference type="ARBA" id="ARBA00013049"/>
    </source>
</evidence>
<proteinExistence type="inferred from homology"/>
<comment type="caution">
    <text evidence="9">The sequence shown here is derived from an EMBL/GenBank/DDBJ whole genome shotgun (WGS) entry which is preliminary data.</text>
</comment>
<keyword evidence="10" id="KW-1185">Reference proteome</keyword>
<comment type="similarity">
    <text evidence="2 8">Belongs to the class-III pyridoxal-phosphate-dependent aminotransferase family.</text>
</comment>
<dbReference type="Pfam" id="PF00202">
    <property type="entry name" value="Aminotran_3"/>
    <property type="match status" value="1"/>
</dbReference>
<accession>A0ABP4BVL0</accession>
<dbReference type="EMBL" id="BAAAHH010000016">
    <property type="protein sequence ID" value="GAA0955505.1"/>
    <property type="molecule type" value="Genomic_DNA"/>
</dbReference>
<dbReference type="GO" id="GO:0008483">
    <property type="term" value="F:transaminase activity"/>
    <property type="evidence" value="ECO:0007669"/>
    <property type="project" value="UniProtKB-KW"/>
</dbReference>
<reference evidence="10" key="1">
    <citation type="journal article" date="2019" name="Int. J. Syst. Evol. Microbiol.">
        <title>The Global Catalogue of Microorganisms (GCM) 10K type strain sequencing project: providing services to taxonomists for standard genome sequencing and annotation.</title>
        <authorList>
            <consortium name="The Broad Institute Genomics Platform"/>
            <consortium name="The Broad Institute Genome Sequencing Center for Infectious Disease"/>
            <person name="Wu L."/>
            <person name="Ma J."/>
        </authorList>
    </citation>
    <scope>NUCLEOTIDE SEQUENCE [LARGE SCALE GENOMIC DNA]</scope>
    <source>
        <strain evidence="10">JCM 10696</strain>
    </source>
</reference>
<comment type="cofactor">
    <cofactor evidence="1">
        <name>pyridoxal 5'-phosphate</name>
        <dbReference type="ChEBI" id="CHEBI:597326"/>
    </cofactor>
</comment>
<evidence type="ECO:0000256" key="8">
    <source>
        <dbReference type="RuleBase" id="RU003560"/>
    </source>
</evidence>
<dbReference type="CDD" id="cd00610">
    <property type="entry name" value="OAT_like"/>
    <property type="match status" value="1"/>
</dbReference>
<keyword evidence="6" id="KW-0808">Transferase</keyword>